<evidence type="ECO:0000259" key="3">
    <source>
        <dbReference type="SMART" id="SM00635"/>
    </source>
</evidence>
<dbReference type="AlphaFoldDB" id="A0A3E5A5C8"/>
<comment type="caution">
    <text evidence="4">The sequence shown here is derived from an EMBL/GenBank/DDBJ whole genome shotgun (WGS) entry which is preliminary data.</text>
</comment>
<proteinExistence type="predicted"/>
<reference evidence="4 5" key="1">
    <citation type="submission" date="2018-08" db="EMBL/GenBank/DDBJ databases">
        <title>A genome reference for cultivated species of the human gut microbiota.</title>
        <authorList>
            <person name="Zou Y."/>
            <person name="Xue W."/>
            <person name="Luo G."/>
        </authorList>
    </citation>
    <scope>NUCLEOTIDE SEQUENCE [LARGE SCALE GENOMIC DNA]</scope>
    <source>
        <strain evidence="4 5">OM06-11AA</strain>
    </source>
</reference>
<keyword evidence="2" id="KW-0732">Signal</keyword>
<organism evidence="4 5">
    <name type="scientific">Blautia obeum</name>
    <dbReference type="NCBI Taxonomy" id="40520"/>
    <lineage>
        <taxon>Bacteria</taxon>
        <taxon>Bacillati</taxon>
        <taxon>Bacillota</taxon>
        <taxon>Clostridia</taxon>
        <taxon>Lachnospirales</taxon>
        <taxon>Lachnospiraceae</taxon>
        <taxon>Blautia</taxon>
    </lineage>
</organism>
<gene>
    <name evidence="4" type="ORF">DXB81_11145</name>
</gene>
<evidence type="ECO:0000256" key="1">
    <source>
        <dbReference type="SAM" id="MobiDB-lite"/>
    </source>
</evidence>
<dbReference type="Proteomes" id="UP000261222">
    <property type="component" value="Unassembled WGS sequence"/>
</dbReference>
<feature type="region of interest" description="Disordered" evidence="1">
    <location>
        <begin position="43"/>
        <end position="104"/>
    </location>
</feature>
<dbReference type="Gene3D" id="2.60.40.1080">
    <property type="match status" value="2"/>
</dbReference>
<evidence type="ECO:0000313" key="5">
    <source>
        <dbReference type="Proteomes" id="UP000261222"/>
    </source>
</evidence>
<feature type="domain" description="BIG2" evidence="3">
    <location>
        <begin position="720"/>
        <end position="794"/>
    </location>
</feature>
<protein>
    <recommendedName>
        <fullName evidence="3">BIG2 domain-containing protein</fullName>
    </recommendedName>
</protein>
<dbReference type="RefSeq" id="WP_117739310.1">
    <property type="nucleotide sequence ID" value="NZ_JAQDGF010000003.1"/>
</dbReference>
<dbReference type="SMART" id="SM00635">
    <property type="entry name" value="BID_2"/>
    <property type="match status" value="2"/>
</dbReference>
<feature type="signal peptide" evidence="2">
    <location>
        <begin position="1"/>
        <end position="30"/>
    </location>
</feature>
<feature type="chain" id="PRO_5017539522" description="BIG2 domain-containing protein" evidence="2">
    <location>
        <begin position="31"/>
        <end position="796"/>
    </location>
</feature>
<sequence length="796" mass="86881">MKNRLKRLTGIIGALLIAVSPCGSQTMAYASEPAETEAAFYDDGADFEIQEDTDEQVQDQEDLDITEEEEDPDTADIQIEEDTEDADSEDSELTSEETLFSDSPVEEELFTDAVGEEADSYLGVRTQPSIYDDFAEDLWLQFQQRELQVGESTDIYPWRVWQAVHDVVQNDVERPEFNFKVIKGQDVISLDTTKSKEKAVATALKPGTAVIQVNYDAFTHTEGDYFPACSVVNTGYAVITVGETGTASITCSDNLENWRHYDTIYYLEGQDTVPFTFTATAAGASNLKVTCNGLEVKPNSDGSYTAALENRSNIIGVVATDAAGNTRSLYRVVDARVMRVNVKNTKDDSSEIHVGDTAEVSFTGITMPVYKLATIYNPCFGPEAYPGVGESGYPTYVHYTNSVLGSFQGCCHQWDLATKNSFKVTFTQAGRYRFDSDGIHSDWWGHRLYWDTKIQGKADKPFFYAPIIQGVFSTLPSFYITVDSGDEILDPVIAKLEAIPDADRLTLADEAAVKEAREAYNALNDIQKALVNSDDLARLTDAEARLIQLHTDAEKAAEVEKILGNLKGASSLTLADEASVKAARKAYDGLSADQKKLIPAEKLKALTASEAKIEQLKKVTPTPTKKPEPKPSIRLNYTSIPLQVKKSTTAISIKTTAIKGDKIKSAKSSNSKVAKVSVKNGKLTIKGRKAGKATVTVTSAKGAKATVKVTVQKKKVALKKLQAITSRKVTVKKGKKTTLKVANSPITAKASVKWKTSNKKVASVTSKGVVKGLKKGRATITAYSGKVKMTFKVTVK</sequence>
<dbReference type="SUPFAM" id="SSF49373">
    <property type="entry name" value="Invasin/intimin cell-adhesion fragments"/>
    <property type="match status" value="2"/>
</dbReference>
<name>A0A3E5A5C8_9FIRM</name>
<feature type="domain" description="BIG2" evidence="3">
    <location>
        <begin position="629"/>
        <end position="709"/>
    </location>
</feature>
<evidence type="ECO:0000256" key="2">
    <source>
        <dbReference type="SAM" id="SignalP"/>
    </source>
</evidence>
<dbReference type="InterPro" id="IPR003343">
    <property type="entry name" value="Big_2"/>
</dbReference>
<accession>A0A3E5A5C8</accession>
<feature type="compositionally biased region" description="Acidic residues" evidence="1">
    <location>
        <begin position="43"/>
        <end position="95"/>
    </location>
</feature>
<dbReference type="InterPro" id="IPR008964">
    <property type="entry name" value="Invasin/intimin_cell_adhesion"/>
</dbReference>
<dbReference type="EMBL" id="QSUB01000005">
    <property type="protein sequence ID" value="RGN03709.1"/>
    <property type="molecule type" value="Genomic_DNA"/>
</dbReference>
<dbReference type="Pfam" id="PF02368">
    <property type="entry name" value="Big_2"/>
    <property type="match status" value="2"/>
</dbReference>
<evidence type="ECO:0000313" key="4">
    <source>
        <dbReference type="EMBL" id="RGN03709.1"/>
    </source>
</evidence>